<dbReference type="SUPFAM" id="SSF54695">
    <property type="entry name" value="POZ domain"/>
    <property type="match status" value="1"/>
</dbReference>
<evidence type="ECO:0000259" key="1">
    <source>
        <dbReference type="PROSITE" id="PS50097"/>
    </source>
</evidence>
<comment type="caution">
    <text evidence="2">The sequence shown here is derived from an EMBL/GenBank/DDBJ whole genome shotgun (WGS) entry which is preliminary data.</text>
</comment>
<dbReference type="Gene3D" id="3.30.710.10">
    <property type="entry name" value="Potassium Channel Kv1.1, Chain A"/>
    <property type="match status" value="1"/>
</dbReference>
<reference evidence="2 3" key="1">
    <citation type="submission" date="2018-02" db="EMBL/GenBank/DDBJ databases">
        <title>Draft genome sequences of Elsinoe sp., causing black scab on jojoba.</title>
        <authorList>
            <person name="Stodart B."/>
            <person name="Jeffress S."/>
            <person name="Ash G."/>
            <person name="Arun Chinnappa K."/>
        </authorList>
    </citation>
    <scope>NUCLEOTIDE SEQUENCE [LARGE SCALE GENOMIC DNA]</scope>
    <source>
        <strain evidence="2 3">Hillstone_2</strain>
    </source>
</reference>
<feature type="domain" description="BTB" evidence="1">
    <location>
        <begin position="22"/>
        <end position="82"/>
    </location>
</feature>
<dbReference type="CDD" id="cd18186">
    <property type="entry name" value="BTB_POZ_ZBTB_KLHL-like"/>
    <property type="match status" value="1"/>
</dbReference>
<evidence type="ECO:0000313" key="3">
    <source>
        <dbReference type="Proteomes" id="UP000308133"/>
    </source>
</evidence>
<gene>
    <name evidence="2" type="ORF">C1H76_1016</name>
</gene>
<proteinExistence type="predicted"/>
<dbReference type="EMBL" id="PTQR01000011">
    <property type="protein sequence ID" value="TKX26861.1"/>
    <property type="molecule type" value="Genomic_DNA"/>
</dbReference>
<dbReference type="InterPro" id="IPR000210">
    <property type="entry name" value="BTB/POZ_dom"/>
</dbReference>
<dbReference type="SMART" id="SM00225">
    <property type="entry name" value="BTB"/>
    <property type="match status" value="1"/>
</dbReference>
<dbReference type="Proteomes" id="UP000308133">
    <property type="component" value="Unassembled WGS sequence"/>
</dbReference>
<dbReference type="AlphaFoldDB" id="A0A4U7BA34"/>
<name>A0A4U7BA34_9PEZI</name>
<dbReference type="PANTHER" id="PTHR24413">
    <property type="entry name" value="SPECKLE-TYPE POZ PROTEIN"/>
    <property type="match status" value="1"/>
</dbReference>
<dbReference type="InterPro" id="IPR011333">
    <property type="entry name" value="SKP1/BTB/POZ_sf"/>
</dbReference>
<dbReference type="PROSITE" id="PS50097">
    <property type="entry name" value="BTB"/>
    <property type="match status" value="1"/>
</dbReference>
<organism evidence="2 3">
    <name type="scientific">Elsinoe australis</name>
    <dbReference type="NCBI Taxonomy" id="40998"/>
    <lineage>
        <taxon>Eukaryota</taxon>
        <taxon>Fungi</taxon>
        <taxon>Dikarya</taxon>
        <taxon>Ascomycota</taxon>
        <taxon>Pezizomycotina</taxon>
        <taxon>Dothideomycetes</taxon>
        <taxon>Dothideomycetidae</taxon>
        <taxon>Myriangiales</taxon>
        <taxon>Elsinoaceae</taxon>
        <taxon>Elsinoe</taxon>
    </lineage>
</organism>
<accession>A0A4U7BA34</accession>
<protein>
    <submittedName>
        <fullName evidence="2">BTB/POZ domain-containing protein 2</fullName>
    </submittedName>
</protein>
<dbReference type="Pfam" id="PF00651">
    <property type="entry name" value="BTB"/>
    <property type="match status" value="1"/>
</dbReference>
<sequence>MAEATTDEWELWIGDLPSAILSDITVRYEGGEFQAHKVVLAARSDYFKAMFTGGYRETTERYVELQEDNVEALVTMLGYFYDKNALSNLNTEAYDHIPKITQIFVVAEKYQVAGLKKACLDILLRRCTSHWDECRIDEAIEALGDLQPESLQPYYGAIVQAITGVNFLSIFNLDNYPRLISQHPTLIDASERALIRMEHVIRCAQECAVCHLVWTPDDTEDDWESTLPDLRGVCHSVGHFQPWFYNDILANRVVDDDDD</sequence>
<evidence type="ECO:0000313" key="2">
    <source>
        <dbReference type="EMBL" id="TKX26861.1"/>
    </source>
</evidence>